<dbReference type="AlphaFoldDB" id="A0A1I7UWA0"/>
<dbReference type="eggNOG" id="ENOG502T366">
    <property type="taxonomic scope" value="Eukaryota"/>
</dbReference>
<dbReference type="Proteomes" id="UP000095282">
    <property type="component" value="Unplaced"/>
</dbReference>
<name>A0A1I7UWA0_9PELO</name>
<evidence type="ECO:0000313" key="1">
    <source>
        <dbReference type="Proteomes" id="UP000095282"/>
    </source>
</evidence>
<evidence type="ECO:0000313" key="2">
    <source>
        <dbReference type="WBParaSite" id="Csp11.Scaffold630.g19980.t1"/>
    </source>
</evidence>
<organism evidence="1 2">
    <name type="scientific">Caenorhabditis tropicalis</name>
    <dbReference type="NCBI Taxonomy" id="1561998"/>
    <lineage>
        <taxon>Eukaryota</taxon>
        <taxon>Metazoa</taxon>
        <taxon>Ecdysozoa</taxon>
        <taxon>Nematoda</taxon>
        <taxon>Chromadorea</taxon>
        <taxon>Rhabditida</taxon>
        <taxon>Rhabditina</taxon>
        <taxon>Rhabditomorpha</taxon>
        <taxon>Rhabditoidea</taxon>
        <taxon>Rhabditidae</taxon>
        <taxon>Peloderinae</taxon>
        <taxon>Caenorhabditis</taxon>
    </lineage>
</organism>
<proteinExistence type="predicted"/>
<dbReference type="WBParaSite" id="Csp11.Scaffold630.g19980.t1">
    <property type="protein sequence ID" value="Csp11.Scaffold630.g19980.t1"/>
    <property type="gene ID" value="Csp11.Scaffold630.g19980"/>
</dbReference>
<keyword evidence="1" id="KW-1185">Reference proteome</keyword>
<reference evidence="2" key="1">
    <citation type="submission" date="2016-11" db="UniProtKB">
        <authorList>
            <consortium name="WormBaseParasite"/>
        </authorList>
    </citation>
    <scope>IDENTIFICATION</scope>
</reference>
<sequence length="219" mass="25680">MTERFEVEISEDQVPIYRSIIEYLTALSVDSAYFLRYLRSLKDIADTGNYENFMKWLVRFSQLSRDNKWRDVWNSIKEASDIVSSYEDELIAPFKGLKEIVTGSYEEIFLSMKLLLEGGNVESKCKFIKEFFTGLKDRDTVLEEIGIQVSEMHDWIDSTEYVDALVDVLNAADTYPNLNRLLEFHGKYTTVDKKPLESMDLIDNFIRYLEQSGRWNKKV</sequence>
<protein>
    <submittedName>
        <fullName evidence="2">Pre-mRNA-splicing factor SPF27</fullName>
    </submittedName>
</protein>
<accession>A0A1I7UWA0</accession>